<dbReference type="HOGENOM" id="CLU_001570_27_2_1"/>
<dbReference type="GO" id="GO:0016705">
    <property type="term" value="F:oxidoreductase activity, acting on paired donors, with incorporation or reduction of molecular oxygen"/>
    <property type="evidence" value="ECO:0007669"/>
    <property type="project" value="InterPro"/>
</dbReference>
<dbReference type="GO" id="GO:0004497">
    <property type="term" value="F:monooxygenase activity"/>
    <property type="evidence" value="ECO:0007669"/>
    <property type="project" value="UniProtKB-KW"/>
</dbReference>
<reference evidence="7 8" key="1">
    <citation type="journal article" date="2010" name="Nat. Biotechnol.">
        <title>Genome sequence of the model mushroom Schizophyllum commune.</title>
        <authorList>
            <person name="Ohm R.A."/>
            <person name="de Jong J.F."/>
            <person name="Lugones L.G."/>
            <person name="Aerts A."/>
            <person name="Kothe E."/>
            <person name="Stajich J.E."/>
            <person name="de Vries R.P."/>
            <person name="Record E."/>
            <person name="Levasseur A."/>
            <person name="Baker S.E."/>
            <person name="Bartholomew K.A."/>
            <person name="Coutinho P.M."/>
            <person name="Erdmann S."/>
            <person name="Fowler T.J."/>
            <person name="Gathman A.C."/>
            <person name="Lombard V."/>
            <person name="Henrissat B."/>
            <person name="Knabe N."/>
            <person name="Kuees U."/>
            <person name="Lilly W.W."/>
            <person name="Lindquist E."/>
            <person name="Lucas S."/>
            <person name="Magnuson J.K."/>
            <person name="Piumi F."/>
            <person name="Raudaskoski M."/>
            <person name="Salamov A."/>
            <person name="Schmutz J."/>
            <person name="Schwarze F.W.M.R."/>
            <person name="vanKuyk P.A."/>
            <person name="Horton J.S."/>
            <person name="Grigoriev I.V."/>
            <person name="Woesten H.A.B."/>
        </authorList>
    </citation>
    <scope>NUCLEOTIDE SEQUENCE [LARGE SCALE GENOMIC DNA]</scope>
    <source>
        <strain evidence="8">H4-8 / FGSC 9210</strain>
    </source>
</reference>
<evidence type="ECO:0000256" key="1">
    <source>
        <dbReference type="ARBA" id="ARBA00010617"/>
    </source>
</evidence>
<dbReference type="Pfam" id="PF00067">
    <property type="entry name" value="p450"/>
    <property type="match status" value="1"/>
</dbReference>
<organism evidence="8">
    <name type="scientific">Schizophyllum commune (strain H4-8 / FGSC 9210)</name>
    <name type="common">Split gill fungus</name>
    <dbReference type="NCBI Taxonomy" id="578458"/>
    <lineage>
        <taxon>Eukaryota</taxon>
        <taxon>Fungi</taxon>
        <taxon>Dikarya</taxon>
        <taxon>Basidiomycota</taxon>
        <taxon>Agaricomycotina</taxon>
        <taxon>Agaricomycetes</taxon>
        <taxon>Agaricomycetidae</taxon>
        <taxon>Agaricales</taxon>
        <taxon>Schizophyllaceae</taxon>
        <taxon>Schizophyllum</taxon>
    </lineage>
</organism>
<accession>D8PZX4</accession>
<dbReference type="SUPFAM" id="SSF48264">
    <property type="entry name" value="Cytochrome P450"/>
    <property type="match status" value="1"/>
</dbReference>
<dbReference type="OMA" id="YEFVAIW"/>
<evidence type="ECO:0000313" key="7">
    <source>
        <dbReference type="EMBL" id="EFI98933.1"/>
    </source>
</evidence>
<dbReference type="eggNOG" id="KOG0157">
    <property type="taxonomic scope" value="Eukaryota"/>
</dbReference>
<keyword evidence="2 5" id="KW-0479">Metal-binding</keyword>
<dbReference type="Proteomes" id="UP000007431">
    <property type="component" value="Unassembled WGS sequence"/>
</dbReference>
<dbReference type="InterPro" id="IPR017972">
    <property type="entry name" value="Cyt_P450_CS"/>
</dbReference>
<dbReference type="PRINTS" id="PR00463">
    <property type="entry name" value="EP450I"/>
</dbReference>
<dbReference type="GO" id="GO:0020037">
    <property type="term" value="F:heme binding"/>
    <property type="evidence" value="ECO:0007669"/>
    <property type="project" value="InterPro"/>
</dbReference>
<evidence type="ECO:0000256" key="5">
    <source>
        <dbReference type="PIRSR" id="PIRSR602401-1"/>
    </source>
</evidence>
<feature type="binding site" description="axial binding residue" evidence="5">
    <location>
        <position position="446"/>
    </location>
    <ligand>
        <name>heme</name>
        <dbReference type="ChEBI" id="CHEBI:30413"/>
    </ligand>
    <ligandPart>
        <name>Fe</name>
        <dbReference type="ChEBI" id="CHEBI:18248"/>
    </ligandPart>
</feature>
<dbReference type="KEGG" id="scm:SCHCO_01188937"/>
<keyword evidence="3 6" id="KW-0560">Oxidoreductase</keyword>
<dbReference type="AlphaFoldDB" id="D8PZX4"/>
<keyword evidence="4 5" id="KW-0408">Iron</keyword>
<name>D8PZX4_SCHCM</name>
<dbReference type="InterPro" id="IPR001128">
    <property type="entry name" value="Cyt_P450"/>
</dbReference>
<dbReference type="InParanoid" id="D8PZX4"/>
<dbReference type="Gene3D" id="1.10.630.10">
    <property type="entry name" value="Cytochrome P450"/>
    <property type="match status" value="1"/>
</dbReference>
<dbReference type="PANTHER" id="PTHR24296">
    <property type="entry name" value="CYTOCHROME P450"/>
    <property type="match status" value="1"/>
</dbReference>
<evidence type="ECO:0000313" key="8">
    <source>
        <dbReference type="Proteomes" id="UP000007431"/>
    </source>
</evidence>
<dbReference type="GO" id="GO:0005506">
    <property type="term" value="F:iron ion binding"/>
    <property type="evidence" value="ECO:0007669"/>
    <property type="project" value="InterPro"/>
</dbReference>
<keyword evidence="5 6" id="KW-0349">Heme</keyword>
<dbReference type="InterPro" id="IPR002401">
    <property type="entry name" value="Cyt_P450_E_grp-I"/>
</dbReference>
<keyword evidence="6" id="KW-0503">Monooxygenase</keyword>
<evidence type="ECO:0000256" key="2">
    <source>
        <dbReference type="ARBA" id="ARBA00022723"/>
    </source>
</evidence>
<dbReference type="CDD" id="cd00302">
    <property type="entry name" value="cytochrome_P450"/>
    <property type="match status" value="1"/>
</dbReference>
<dbReference type="InterPro" id="IPR036396">
    <property type="entry name" value="Cyt_P450_sf"/>
</dbReference>
<evidence type="ECO:0000256" key="3">
    <source>
        <dbReference type="ARBA" id="ARBA00023002"/>
    </source>
</evidence>
<evidence type="ECO:0008006" key="9">
    <source>
        <dbReference type="Google" id="ProtNLM"/>
    </source>
</evidence>
<comment type="similarity">
    <text evidence="1 6">Belongs to the cytochrome P450 family.</text>
</comment>
<protein>
    <recommendedName>
        <fullName evidence="9">Cytochrome P450</fullName>
    </recommendedName>
</protein>
<dbReference type="RefSeq" id="XP_003033836.1">
    <property type="nucleotide sequence ID" value="XM_003033790.1"/>
</dbReference>
<proteinExistence type="inferred from homology"/>
<dbReference type="OrthoDB" id="1470350at2759"/>
<sequence>MAPSPIVLAAACVALPVFWVFHTRSPLPALPYRLPWIGNLLQLIPWRNNVVGWLEHIQEQYGEICELYLPLWGRILVIGHPAWLQHVKQGDTDRYSRGPIAIGVFKEFPGPKTPVASEGAEWRKARKVMAPIFSVKSFTNHISHSMRDISSVTRQLLDNVAKQDGLVDWNDLCGKIALEIFCMSCLSIKTNKLRTDPECLKEDDYLRDCLIAVSQTSVKRLFNPFYKWTELLSGEGRKFETSRAHIRALVDDVVAKRRSSEDTDGVTHGDYLSQIINDPEYDNAELLRNTLVVLLFASGDNTRNSLTWSMHALLQHPEWMEKMREEAVRNGQLSADLMIEYAHLNRFPIAMAVFYETVRLWPGLPKNARLAVNDDVLPAIPEHDLPAVKVNKGDYVLWSDFVMMRNPKVWGPNADVFDPSRHLKDGVFYKPGQPDFNGFGSGPRLCPAAQLAAYEFVATWASLLPHFNFEAAYKEEPKRDEAFTMSVAGQLPVKISARDAAVFN</sequence>
<dbReference type="STRING" id="578458.D8PZX4"/>
<evidence type="ECO:0000256" key="4">
    <source>
        <dbReference type="ARBA" id="ARBA00023004"/>
    </source>
</evidence>
<dbReference type="EMBL" id="GL377304">
    <property type="protein sequence ID" value="EFI98933.1"/>
    <property type="molecule type" value="Genomic_DNA"/>
</dbReference>
<dbReference type="GeneID" id="9586398"/>
<dbReference type="PROSITE" id="PS00086">
    <property type="entry name" value="CYTOCHROME_P450"/>
    <property type="match status" value="1"/>
</dbReference>
<keyword evidence="8" id="KW-1185">Reference proteome</keyword>
<dbReference type="VEuPathDB" id="FungiDB:SCHCODRAFT_01188937"/>
<evidence type="ECO:0000256" key="6">
    <source>
        <dbReference type="RuleBase" id="RU000461"/>
    </source>
</evidence>
<gene>
    <name evidence="7" type="ORF">SCHCODRAFT_233430</name>
</gene>
<comment type="cofactor">
    <cofactor evidence="5">
        <name>heme</name>
        <dbReference type="ChEBI" id="CHEBI:30413"/>
    </cofactor>
</comment>
<dbReference type="GO" id="GO:0006629">
    <property type="term" value="P:lipid metabolic process"/>
    <property type="evidence" value="ECO:0007669"/>
    <property type="project" value="UniProtKB-ARBA"/>
</dbReference>